<protein>
    <submittedName>
        <fullName evidence="7">Uncharacterized protein</fullName>
    </submittedName>
</protein>
<dbReference type="Pfam" id="PF14852">
    <property type="entry name" value="Fis1_TPR_N"/>
    <property type="match status" value="1"/>
</dbReference>
<keyword evidence="6" id="KW-0496">Mitochondrion</keyword>
<keyword evidence="3" id="KW-0812">Transmembrane</keyword>
<evidence type="ECO:0000313" key="7">
    <source>
        <dbReference type="EMBL" id="CAF4778189.1"/>
    </source>
</evidence>
<name>A0A8S3AYB3_9BILA</name>
<dbReference type="InterPro" id="IPR028058">
    <property type="entry name" value="Fis1_TPR_N"/>
</dbReference>
<reference evidence="7" key="1">
    <citation type="submission" date="2021-02" db="EMBL/GenBank/DDBJ databases">
        <authorList>
            <person name="Nowell W R."/>
        </authorList>
    </citation>
    <scope>NUCLEOTIDE SEQUENCE</scope>
</reference>
<evidence type="ECO:0000256" key="4">
    <source>
        <dbReference type="ARBA" id="ARBA00022787"/>
    </source>
</evidence>
<keyword evidence="5" id="KW-0472">Membrane</keyword>
<evidence type="ECO:0000256" key="5">
    <source>
        <dbReference type="ARBA" id="ARBA00022989"/>
    </source>
</evidence>
<comment type="similarity">
    <text evidence="2">Belongs to the FIS1 family.</text>
</comment>
<evidence type="ECO:0000256" key="6">
    <source>
        <dbReference type="ARBA" id="ARBA00023128"/>
    </source>
</evidence>
<organism evidence="7 8">
    <name type="scientific">Rotaria magnacalcarata</name>
    <dbReference type="NCBI Taxonomy" id="392030"/>
    <lineage>
        <taxon>Eukaryota</taxon>
        <taxon>Metazoa</taxon>
        <taxon>Spiralia</taxon>
        <taxon>Gnathifera</taxon>
        <taxon>Rotifera</taxon>
        <taxon>Eurotatoria</taxon>
        <taxon>Bdelloidea</taxon>
        <taxon>Philodinida</taxon>
        <taxon>Philodinidae</taxon>
        <taxon>Rotaria</taxon>
    </lineage>
</organism>
<dbReference type="Gene3D" id="1.25.40.10">
    <property type="entry name" value="Tetratricopeptide repeat domain"/>
    <property type="match status" value="1"/>
</dbReference>
<dbReference type="EMBL" id="CAJOBH010135215">
    <property type="protein sequence ID" value="CAF4778189.1"/>
    <property type="molecule type" value="Genomic_DNA"/>
</dbReference>
<dbReference type="PANTHER" id="PTHR13247:SF0">
    <property type="entry name" value="MITOCHONDRIAL FISSION 1 PROTEIN"/>
    <property type="match status" value="1"/>
</dbReference>
<comment type="subcellular location">
    <subcellularLocation>
        <location evidence="1">Mitochondrion outer membrane</location>
        <topology evidence="1">Single-pass membrane protein</topology>
    </subcellularLocation>
</comment>
<evidence type="ECO:0000256" key="1">
    <source>
        <dbReference type="ARBA" id="ARBA00004572"/>
    </source>
</evidence>
<dbReference type="AlphaFoldDB" id="A0A8S3AYB3"/>
<keyword evidence="4" id="KW-1000">Mitochondrion outer membrane</keyword>
<dbReference type="GO" id="GO:0043653">
    <property type="term" value="P:mitochondrial fragmentation involved in apoptotic process"/>
    <property type="evidence" value="ECO:0007669"/>
    <property type="project" value="TreeGrafter"/>
</dbReference>
<evidence type="ECO:0000256" key="2">
    <source>
        <dbReference type="ARBA" id="ARBA00008937"/>
    </source>
</evidence>
<gene>
    <name evidence="7" type="ORF">BYL167_LOCUS47196</name>
</gene>
<evidence type="ECO:0000256" key="3">
    <source>
        <dbReference type="ARBA" id="ARBA00022692"/>
    </source>
</evidence>
<keyword evidence="5" id="KW-1133">Transmembrane helix</keyword>
<dbReference type="SUPFAM" id="SSF48452">
    <property type="entry name" value="TPR-like"/>
    <property type="match status" value="1"/>
</dbReference>
<sequence length="81" mass="9416">ETQLLLDDIVLPEEIQRYRAVYEKAAEASQVTDQNKFSFAHCLVRSKAKADVRSGLQLLRELYDSTRSDDAKRDYLYYLAL</sequence>
<dbReference type="InterPro" id="IPR016543">
    <property type="entry name" value="Fis1"/>
</dbReference>
<feature type="non-terminal residue" evidence="7">
    <location>
        <position position="1"/>
    </location>
</feature>
<feature type="non-terminal residue" evidence="7">
    <location>
        <position position="81"/>
    </location>
</feature>
<dbReference type="GO" id="GO:0016559">
    <property type="term" value="P:peroxisome fission"/>
    <property type="evidence" value="ECO:0007669"/>
    <property type="project" value="TreeGrafter"/>
</dbReference>
<evidence type="ECO:0000313" key="8">
    <source>
        <dbReference type="Proteomes" id="UP000681967"/>
    </source>
</evidence>
<dbReference type="GO" id="GO:0000422">
    <property type="term" value="P:autophagy of mitochondrion"/>
    <property type="evidence" value="ECO:0007669"/>
    <property type="project" value="TreeGrafter"/>
</dbReference>
<dbReference type="PANTHER" id="PTHR13247">
    <property type="entry name" value="TETRATRICOPEPTIDE REPEAT PROTEIN 11 TPR REPEAT PROTEIN 11"/>
    <property type="match status" value="1"/>
</dbReference>
<comment type="caution">
    <text evidence="7">The sequence shown here is derived from an EMBL/GenBank/DDBJ whole genome shotgun (WGS) entry which is preliminary data.</text>
</comment>
<accession>A0A8S3AYB3</accession>
<dbReference type="GO" id="GO:0005778">
    <property type="term" value="C:peroxisomal membrane"/>
    <property type="evidence" value="ECO:0007669"/>
    <property type="project" value="TreeGrafter"/>
</dbReference>
<dbReference type="GO" id="GO:0005741">
    <property type="term" value="C:mitochondrial outer membrane"/>
    <property type="evidence" value="ECO:0007669"/>
    <property type="project" value="UniProtKB-SubCell"/>
</dbReference>
<dbReference type="GO" id="GO:0000266">
    <property type="term" value="P:mitochondrial fission"/>
    <property type="evidence" value="ECO:0007669"/>
    <property type="project" value="InterPro"/>
</dbReference>
<dbReference type="InterPro" id="IPR011990">
    <property type="entry name" value="TPR-like_helical_dom_sf"/>
</dbReference>
<proteinExistence type="inferred from homology"/>
<dbReference type="Proteomes" id="UP000681967">
    <property type="component" value="Unassembled WGS sequence"/>
</dbReference>